<evidence type="ECO:0000313" key="1">
    <source>
        <dbReference type="EMBL" id="MPC78594.1"/>
    </source>
</evidence>
<name>A0A5B7ID41_PORTR</name>
<accession>A0A5B7ID41</accession>
<comment type="caution">
    <text evidence="1">The sequence shown here is derived from an EMBL/GenBank/DDBJ whole genome shotgun (WGS) entry which is preliminary data.</text>
</comment>
<sequence length="83" mass="9177">MLWSPKAASLRLYATSRRRCQFRRMTSAPTSTLVARTTISSCSLTLSRPTSRPSRYCPKLSPGRAIRPASPPTISTCSSTWLT</sequence>
<gene>
    <name evidence="1" type="ORF">E2C01_073085</name>
</gene>
<dbReference type="EMBL" id="VSRR010048835">
    <property type="protein sequence ID" value="MPC78594.1"/>
    <property type="molecule type" value="Genomic_DNA"/>
</dbReference>
<reference evidence="1 2" key="1">
    <citation type="submission" date="2019-05" db="EMBL/GenBank/DDBJ databases">
        <title>Another draft genome of Portunus trituberculatus and its Hox gene families provides insights of decapod evolution.</title>
        <authorList>
            <person name="Jeong J.-H."/>
            <person name="Song I."/>
            <person name="Kim S."/>
            <person name="Choi T."/>
            <person name="Kim D."/>
            <person name="Ryu S."/>
            <person name="Kim W."/>
        </authorList>
    </citation>
    <scope>NUCLEOTIDE SEQUENCE [LARGE SCALE GENOMIC DNA]</scope>
    <source>
        <tissue evidence="1">Muscle</tissue>
    </source>
</reference>
<keyword evidence="2" id="KW-1185">Reference proteome</keyword>
<organism evidence="1 2">
    <name type="scientific">Portunus trituberculatus</name>
    <name type="common">Swimming crab</name>
    <name type="synonym">Neptunus trituberculatus</name>
    <dbReference type="NCBI Taxonomy" id="210409"/>
    <lineage>
        <taxon>Eukaryota</taxon>
        <taxon>Metazoa</taxon>
        <taxon>Ecdysozoa</taxon>
        <taxon>Arthropoda</taxon>
        <taxon>Crustacea</taxon>
        <taxon>Multicrustacea</taxon>
        <taxon>Malacostraca</taxon>
        <taxon>Eumalacostraca</taxon>
        <taxon>Eucarida</taxon>
        <taxon>Decapoda</taxon>
        <taxon>Pleocyemata</taxon>
        <taxon>Brachyura</taxon>
        <taxon>Eubrachyura</taxon>
        <taxon>Portunoidea</taxon>
        <taxon>Portunidae</taxon>
        <taxon>Portuninae</taxon>
        <taxon>Portunus</taxon>
    </lineage>
</organism>
<proteinExistence type="predicted"/>
<dbReference type="AlphaFoldDB" id="A0A5B7ID41"/>
<evidence type="ECO:0000313" key="2">
    <source>
        <dbReference type="Proteomes" id="UP000324222"/>
    </source>
</evidence>
<protein>
    <submittedName>
        <fullName evidence="1">Uncharacterized protein</fullName>
    </submittedName>
</protein>
<dbReference type="Proteomes" id="UP000324222">
    <property type="component" value="Unassembled WGS sequence"/>
</dbReference>